<dbReference type="Proteomes" id="UP000094197">
    <property type="component" value="Chromosome 1"/>
</dbReference>
<evidence type="ECO:0000313" key="2">
    <source>
        <dbReference type="Proteomes" id="UP000094197"/>
    </source>
</evidence>
<name>A0A1D7UZW1_9LEPT</name>
<dbReference type="EMBL" id="CP015217">
    <property type="protein sequence ID" value="AOP35126.1"/>
    <property type="molecule type" value="Genomic_DNA"/>
</dbReference>
<organism evidence="1 2">
    <name type="scientific">Leptospira tipperaryensis</name>
    <dbReference type="NCBI Taxonomy" id="2564040"/>
    <lineage>
        <taxon>Bacteria</taxon>
        <taxon>Pseudomonadati</taxon>
        <taxon>Spirochaetota</taxon>
        <taxon>Spirochaetia</taxon>
        <taxon>Leptospirales</taxon>
        <taxon>Leptospiraceae</taxon>
        <taxon>Leptospira</taxon>
    </lineage>
</organism>
<dbReference type="KEGG" id="laj:A0128_15520"/>
<evidence type="ECO:0000313" key="1">
    <source>
        <dbReference type="EMBL" id="AOP35126.1"/>
    </source>
</evidence>
<keyword evidence="2" id="KW-1185">Reference proteome</keyword>
<protein>
    <submittedName>
        <fullName evidence="1">Uncharacterized protein</fullName>
    </submittedName>
</protein>
<reference evidence="1 2" key="1">
    <citation type="submission" date="2016-04" db="EMBL/GenBank/DDBJ databases">
        <title>Complete genome seqeunce of Leptospira alstonii serovar Room22.</title>
        <authorList>
            <person name="Nally J.E."/>
            <person name="Bayles D.O."/>
            <person name="Hurley D."/>
            <person name="Fanning S."/>
            <person name="McMahon B.J."/>
            <person name="Arent Z."/>
        </authorList>
    </citation>
    <scope>NUCLEOTIDE SEQUENCE [LARGE SCALE GENOMIC DNA]</scope>
    <source>
        <strain evidence="1 2">GWTS #1</strain>
    </source>
</reference>
<accession>A0A1D7UZW1</accession>
<dbReference type="AlphaFoldDB" id="A0A1D7UZW1"/>
<gene>
    <name evidence="1" type="ORF">A0128_15520</name>
</gene>
<sequence>MNKSKEEFGSCRSASILFRGSSYFLMKMRFRCEEAKGEKDFLLGMEHKPITWNTRRKESYLLYLYGSGSSYTKGSQCIRFAFKKKTFGTQKRSISFFGSSYIFYKLSFRKKK</sequence>
<proteinExistence type="predicted"/>